<accession>A0A9P4NML0</accession>
<evidence type="ECO:0000313" key="3">
    <source>
        <dbReference type="Proteomes" id="UP000800235"/>
    </source>
</evidence>
<protein>
    <submittedName>
        <fullName evidence="2">Uncharacterized protein</fullName>
    </submittedName>
</protein>
<dbReference type="OrthoDB" id="3942074at2759"/>
<evidence type="ECO:0000256" key="1">
    <source>
        <dbReference type="SAM" id="SignalP"/>
    </source>
</evidence>
<keyword evidence="3" id="KW-1185">Reference proteome</keyword>
<dbReference type="Proteomes" id="UP000800235">
    <property type="component" value="Unassembled WGS sequence"/>
</dbReference>
<dbReference type="AlphaFoldDB" id="A0A9P4NML0"/>
<keyword evidence="1" id="KW-0732">Signal</keyword>
<proteinExistence type="predicted"/>
<organism evidence="2 3">
    <name type="scientific">Tothia fuscella</name>
    <dbReference type="NCBI Taxonomy" id="1048955"/>
    <lineage>
        <taxon>Eukaryota</taxon>
        <taxon>Fungi</taxon>
        <taxon>Dikarya</taxon>
        <taxon>Ascomycota</taxon>
        <taxon>Pezizomycotina</taxon>
        <taxon>Dothideomycetes</taxon>
        <taxon>Pleosporomycetidae</taxon>
        <taxon>Venturiales</taxon>
        <taxon>Cylindrosympodiaceae</taxon>
        <taxon>Tothia</taxon>
    </lineage>
</organism>
<reference evidence="2" key="1">
    <citation type="journal article" date="2020" name="Stud. Mycol.">
        <title>101 Dothideomycetes genomes: a test case for predicting lifestyles and emergence of pathogens.</title>
        <authorList>
            <person name="Haridas S."/>
            <person name="Albert R."/>
            <person name="Binder M."/>
            <person name="Bloem J."/>
            <person name="Labutti K."/>
            <person name="Salamov A."/>
            <person name="Andreopoulos B."/>
            <person name="Baker S."/>
            <person name="Barry K."/>
            <person name="Bills G."/>
            <person name="Bluhm B."/>
            <person name="Cannon C."/>
            <person name="Castanera R."/>
            <person name="Culley D."/>
            <person name="Daum C."/>
            <person name="Ezra D."/>
            <person name="Gonzalez J."/>
            <person name="Henrissat B."/>
            <person name="Kuo A."/>
            <person name="Liang C."/>
            <person name="Lipzen A."/>
            <person name="Lutzoni F."/>
            <person name="Magnuson J."/>
            <person name="Mondo S."/>
            <person name="Nolan M."/>
            <person name="Ohm R."/>
            <person name="Pangilinan J."/>
            <person name="Park H.-J."/>
            <person name="Ramirez L."/>
            <person name="Alfaro M."/>
            <person name="Sun H."/>
            <person name="Tritt A."/>
            <person name="Yoshinaga Y."/>
            <person name="Zwiers L.-H."/>
            <person name="Turgeon B."/>
            <person name="Goodwin S."/>
            <person name="Spatafora J."/>
            <person name="Crous P."/>
            <person name="Grigoriev I."/>
        </authorList>
    </citation>
    <scope>NUCLEOTIDE SEQUENCE</scope>
    <source>
        <strain evidence="2">CBS 130266</strain>
    </source>
</reference>
<name>A0A9P4NML0_9PEZI</name>
<sequence>MPSITSIATVLGLFMSVLAKTDLSGCTSSKLVVNGGASLLYYVPSNGEICAPLDCGGGRAPPKSTVPGCAAYVGTETYSPSFLPNFGAATPTATATATAIPSSPKQISLERWSSVTANPSPLYSTWTGSYTTTPSAVIVSTESAAVISSVPAAVSSGILFYNGTVSLSSTPSPSASSTSSSLPQSNHGVASRLGSQVVLAGVALVGLVLA</sequence>
<feature type="signal peptide" evidence="1">
    <location>
        <begin position="1"/>
        <end position="19"/>
    </location>
</feature>
<evidence type="ECO:0000313" key="2">
    <source>
        <dbReference type="EMBL" id="KAF2427276.1"/>
    </source>
</evidence>
<comment type="caution">
    <text evidence="2">The sequence shown here is derived from an EMBL/GenBank/DDBJ whole genome shotgun (WGS) entry which is preliminary data.</text>
</comment>
<feature type="chain" id="PRO_5040179354" evidence="1">
    <location>
        <begin position="20"/>
        <end position="210"/>
    </location>
</feature>
<gene>
    <name evidence="2" type="ORF">EJ08DRAFT_699726</name>
</gene>
<dbReference type="EMBL" id="MU007061">
    <property type="protein sequence ID" value="KAF2427276.1"/>
    <property type="molecule type" value="Genomic_DNA"/>
</dbReference>